<sequence>MEYPIEGEPRLSLFIDPSRPAIGLRVPLPKTVALPDAGLEHIRLRRVHAGGLHQAEVAVTDSRSFVDAYPILMAVADRIQLEGRTLDFALTDTLRLLGRLLERRDSFSVEKELGLFGELLFVLGLYDAVGVAEAVAAWRGPEFEEHDFGLRGLDIEVKTTSGERRTHWIDSPSQLQPVAGRALWLVSYQLTAPGAEGGATLPELIQWVRDLLGTAKQSDTLSSCLEGVAWRESYADTCTNRWRHRSKPTAYVVADDLPRITTDLLATAGIDLTRVPELRYRVDLTGLEGDASAPDFLAAALAHGGLG</sequence>
<protein>
    <submittedName>
        <fullName evidence="1">PD-(D/E)XK motif protein</fullName>
    </submittedName>
</protein>
<evidence type="ECO:0000313" key="1">
    <source>
        <dbReference type="EMBL" id="KAB2340887.1"/>
    </source>
</evidence>
<proteinExistence type="predicted"/>
<evidence type="ECO:0000313" key="2">
    <source>
        <dbReference type="Proteomes" id="UP000468735"/>
    </source>
</evidence>
<dbReference type="RefSeq" id="WP_151569382.1">
    <property type="nucleotide sequence ID" value="NZ_WBMT01000028.1"/>
</dbReference>
<dbReference type="AlphaFoldDB" id="A0A6H9YML8"/>
<comment type="caution">
    <text evidence="1">The sequence shown here is derived from an EMBL/GenBank/DDBJ whole genome shotgun (WGS) entry which is preliminary data.</text>
</comment>
<reference evidence="1 2" key="1">
    <citation type="submission" date="2019-09" db="EMBL/GenBank/DDBJ databases">
        <title>Actinomadura physcomitrii sp. nov., a novel actinomycete isolated from moss [Physcomitrium sphaericum (Ludw) Fuernr].</title>
        <authorList>
            <person name="Zhuang X."/>
            <person name="Liu C."/>
        </authorList>
    </citation>
    <scope>NUCLEOTIDE SEQUENCE [LARGE SCALE GENOMIC DNA]</scope>
    <source>
        <strain evidence="1 2">HMC1</strain>
    </source>
</reference>
<dbReference type="OrthoDB" id="4854145at2"/>
<accession>A0A6H9YML8</accession>
<name>A0A6H9YML8_9ACTN</name>
<keyword evidence="2" id="KW-1185">Reference proteome</keyword>
<dbReference type="EMBL" id="WBMT01000028">
    <property type="protein sequence ID" value="KAB2340887.1"/>
    <property type="molecule type" value="Genomic_DNA"/>
</dbReference>
<dbReference type="InterPro" id="IPR025534">
    <property type="entry name" value="DUF4420"/>
</dbReference>
<dbReference type="Pfam" id="PF14390">
    <property type="entry name" value="DUF4420"/>
    <property type="match status" value="1"/>
</dbReference>
<gene>
    <name evidence="1" type="ORF">F8566_44050</name>
</gene>
<dbReference type="Proteomes" id="UP000468735">
    <property type="component" value="Unassembled WGS sequence"/>
</dbReference>
<organism evidence="1 2">
    <name type="scientific">Actinomadura rudentiformis</name>
    <dbReference type="NCBI Taxonomy" id="359158"/>
    <lineage>
        <taxon>Bacteria</taxon>
        <taxon>Bacillati</taxon>
        <taxon>Actinomycetota</taxon>
        <taxon>Actinomycetes</taxon>
        <taxon>Streptosporangiales</taxon>
        <taxon>Thermomonosporaceae</taxon>
        <taxon>Actinomadura</taxon>
    </lineage>
</organism>